<dbReference type="Proteomes" id="UP001164539">
    <property type="component" value="Chromosome 1"/>
</dbReference>
<evidence type="ECO:0000313" key="2">
    <source>
        <dbReference type="Proteomes" id="UP001164539"/>
    </source>
</evidence>
<evidence type="ECO:0000313" key="1">
    <source>
        <dbReference type="EMBL" id="KAJ4728888.1"/>
    </source>
</evidence>
<protein>
    <submittedName>
        <fullName evidence="1">Transducin family protein / WD-40 repeat family protein</fullName>
    </submittedName>
</protein>
<organism evidence="1 2">
    <name type="scientific">Melia azedarach</name>
    <name type="common">Chinaberry tree</name>
    <dbReference type="NCBI Taxonomy" id="155640"/>
    <lineage>
        <taxon>Eukaryota</taxon>
        <taxon>Viridiplantae</taxon>
        <taxon>Streptophyta</taxon>
        <taxon>Embryophyta</taxon>
        <taxon>Tracheophyta</taxon>
        <taxon>Spermatophyta</taxon>
        <taxon>Magnoliopsida</taxon>
        <taxon>eudicotyledons</taxon>
        <taxon>Gunneridae</taxon>
        <taxon>Pentapetalae</taxon>
        <taxon>rosids</taxon>
        <taxon>malvids</taxon>
        <taxon>Sapindales</taxon>
        <taxon>Meliaceae</taxon>
        <taxon>Melia</taxon>
    </lineage>
</organism>
<keyword evidence="2" id="KW-1185">Reference proteome</keyword>
<accession>A0ACC1Z0Q4</accession>
<dbReference type="EMBL" id="CM051394">
    <property type="protein sequence ID" value="KAJ4728888.1"/>
    <property type="molecule type" value="Genomic_DNA"/>
</dbReference>
<name>A0ACC1Z0Q4_MELAZ</name>
<comment type="caution">
    <text evidence="1">The sequence shown here is derived from an EMBL/GenBank/DDBJ whole genome shotgun (WGS) entry which is preliminary data.</text>
</comment>
<sequence>MSAVVLKKPKQEDEGEENRGGGGEEENSREEQEEALVALIEHRTKEVQQLWNRVSYYKSQLEEAEKRLQDSQSKLARLRGRDNAVSSRSSPANGTKSVKVERRSTSPIPIDEGSSRNKSLSRTELLIPAVNPKISTSIKSTWSGPKDPTGCSAQASPATNSNSAVKLKSDKSHRNSSDSEVVEARDRGTKRKLERKEHKELIPLVRTSTTPCTIHCHTSNHLPSQHKRKLRCLSLCPVNEQLFVTSALDGVISLWQLQSRGSGASLLSTTDCVSPKQRRWPEDLTWHPDGNSIFSVYTADSGDSQISVLNLNKKQGRARVTFLDDKPHVKGIINSIIFLPWENPCFVTGGSDHAVILWSERDAEDSWKPKALHRNLHSSAVMGVAGLQQKQIVISAGADKRIIGFDAGVGRADFKHQIESKCMSVLPNPCDFNLFMVQTGTPGRQLRLFDIRLRQTEIHAFGWKQESSDSQSALINQTWSPDGLYLTSGSADPMIHIFDIRYNANKPSQSVRAHQKRVFKAVWHYAYPLLISISSDLNIGLHKI</sequence>
<reference evidence="1 2" key="1">
    <citation type="journal article" date="2023" name="Science">
        <title>Complex scaffold remodeling in plant triterpene biosynthesis.</title>
        <authorList>
            <person name="De La Pena R."/>
            <person name="Hodgson H."/>
            <person name="Liu J.C."/>
            <person name="Stephenson M.J."/>
            <person name="Martin A.C."/>
            <person name="Owen C."/>
            <person name="Harkess A."/>
            <person name="Leebens-Mack J."/>
            <person name="Jimenez L.E."/>
            <person name="Osbourn A."/>
            <person name="Sattely E.S."/>
        </authorList>
    </citation>
    <scope>NUCLEOTIDE SEQUENCE [LARGE SCALE GENOMIC DNA]</scope>
    <source>
        <strain evidence="2">cv. JPN11</strain>
        <tissue evidence="1">Leaf</tissue>
    </source>
</reference>
<gene>
    <name evidence="1" type="ORF">OWV82_001753</name>
</gene>
<proteinExistence type="predicted"/>